<comment type="caution">
    <text evidence="1">The sequence shown here is derived from an EMBL/GenBank/DDBJ whole genome shotgun (WGS) entry which is preliminary data.</text>
</comment>
<proteinExistence type="predicted"/>
<evidence type="ECO:0000313" key="2">
    <source>
        <dbReference type="Proteomes" id="UP001152607"/>
    </source>
</evidence>
<name>A0A9W4XHB9_9PLEO</name>
<dbReference type="AlphaFoldDB" id="A0A9W4XHB9"/>
<reference evidence="1" key="1">
    <citation type="submission" date="2023-01" db="EMBL/GenBank/DDBJ databases">
        <authorList>
            <person name="Van Ghelder C."/>
            <person name="Rancurel C."/>
        </authorList>
    </citation>
    <scope>NUCLEOTIDE SEQUENCE</scope>
    <source>
        <strain evidence="1">CNCM I-4278</strain>
    </source>
</reference>
<organism evidence="1 2">
    <name type="scientific">Periconia digitata</name>
    <dbReference type="NCBI Taxonomy" id="1303443"/>
    <lineage>
        <taxon>Eukaryota</taxon>
        <taxon>Fungi</taxon>
        <taxon>Dikarya</taxon>
        <taxon>Ascomycota</taxon>
        <taxon>Pezizomycotina</taxon>
        <taxon>Dothideomycetes</taxon>
        <taxon>Pleosporomycetidae</taxon>
        <taxon>Pleosporales</taxon>
        <taxon>Massarineae</taxon>
        <taxon>Periconiaceae</taxon>
        <taxon>Periconia</taxon>
    </lineage>
</organism>
<keyword evidence="2" id="KW-1185">Reference proteome</keyword>
<sequence>MSELYDTDFHSIASRFCLFFRVQRAHHAEFRGSGSIGGLLRRRVYVQDSGGDGLTIGPRVF</sequence>
<accession>A0A9W4XHB9</accession>
<dbReference type="Proteomes" id="UP001152607">
    <property type="component" value="Unassembled WGS sequence"/>
</dbReference>
<evidence type="ECO:0000313" key="1">
    <source>
        <dbReference type="EMBL" id="CAI6267264.1"/>
    </source>
</evidence>
<protein>
    <submittedName>
        <fullName evidence="1">Uncharacterized protein</fullName>
    </submittedName>
</protein>
<gene>
    <name evidence="1" type="ORF">PDIGIT_LOCUS1585</name>
</gene>
<dbReference type="EMBL" id="CAOQHR010000001">
    <property type="protein sequence ID" value="CAI6267264.1"/>
    <property type="molecule type" value="Genomic_DNA"/>
</dbReference>